<reference evidence="2 3" key="1">
    <citation type="submission" date="2017-12" db="EMBL/GenBank/DDBJ databases">
        <title>High-resolution comparative analysis of great ape genomes.</title>
        <authorList>
            <person name="Pollen A."/>
            <person name="Hastie A."/>
            <person name="Hormozdiari F."/>
            <person name="Dougherty M."/>
            <person name="Liu R."/>
            <person name="Chaisson M."/>
            <person name="Hoppe E."/>
            <person name="Hill C."/>
            <person name="Pang A."/>
            <person name="Hillier L."/>
            <person name="Baker C."/>
            <person name="Armstrong J."/>
            <person name="Shendure J."/>
            <person name="Paten B."/>
            <person name="Wilson R."/>
            <person name="Chao H."/>
            <person name="Schneider V."/>
            <person name="Ventura M."/>
            <person name="Kronenberg Z."/>
            <person name="Murali S."/>
            <person name="Gordon D."/>
            <person name="Cantsilieris S."/>
            <person name="Munson K."/>
            <person name="Nelson B."/>
            <person name="Raja A."/>
            <person name="Underwood J."/>
            <person name="Diekhans M."/>
            <person name="Fiddes I."/>
            <person name="Haussler D."/>
            <person name="Eichler E."/>
        </authorList>
    </citation>
    <scope>NUCLEOTIDE SEQUENCE [LARGE SCALE GENOMIC DNA]</scope>
    <source>
        <strain evidence="2">Yerkes chimp pedigree #C0471</strain>
    </source>
</reference>
<comment type="caution">
    <text evidence="2">The sequence shown here is derived from an EMBL/GenBank/DDBJ whole genome shotgun (WGS) entry which is preliminary data.</text>
</comment>
<dbReference type="Proteomes" id="UP000236370">
    <property type="component" value="Unassembled WGS sequence"/>
</dbReference>
<dbReference type="EMBL" id="NBAG03000585">
    <property type="protein sequence ID" value="PNI14108.1"/>
    <property type="molecule type" value="Genomic_DNA"/>
</dbReference>
<sequence>MEDLVQDGVASPATPGTGKSKNWRKKLKNSNQNLLLKELVILLRH</sequence>
<dbReference type="AlphaFoldDB" id="A0A2J8IUA1"/>
<name>A0A2J8IUA1_PANTR</name>
<evidence type="ECO:0000313" key="3">
    <source>
        <dbReference type="Proteomes" id="UP000236370"/>
    </source>
</evidence>
<feature type="region of interest" description="Disordered" evidence="1">
    <location>
        <begin position="1"/>
        <end position="26"/>
    </location>
</feature>
<proteinExistence type="predicted"/>
<evidence type="ECO:0000256" key="1">
    <source>
        <dbReference type="SAM" id="MobiDB-lite"/>
    </source>
</evidence>
<accession>A0A2J8IUA1</accession>
<protein>
    <submittedName>
        <fullName evidence="2">GCC2 isoform 3</fullName>
    </submittedName>
</protein>
<organism evidence="2 3">
    <name type="scientific">Pan troglodytes</name>
    <name type="common">Chimpanzee</name>
    <dbReference type="NCBI Taxonomy" id="9598"/>
    <lineage>
        <taxon>Eukaryota</taxon>
        <taxon>Metazoa</taxon>
        <taxon>Chordata</taxon>
        <taxon>Craniata</taxon>
        <taxon>Vertebrata</taxon>
        <taxon>Euteleostomi</taxon>
        <taxon>Mammalia</taxon>
        <taxon>Eutheria</taxon>
        <taxon>Euarchontoglires</taxon>
        <taxon>Primates</taxon>
        <taxon>Haplorrhini</taxon>
        <taxon>Catarrhini</taxon>
        <taxon>Hominidae</taxon>
        <taxon>Pan</taxon>
    </lineage>
</organism>
<evidence type="ECO:0000313" key="2">
    <source>
        <dbReference type="EMBL" id="PNI14108.1"/>
    </source>
</evidence>
<gene>
    <name evidence="2" type="ORF">CK820_G0053067</name>
</gene>